<comment type="catalytic activity">
    <reaction evidence="10 11 12">
        <text>L-serine = pyruvate + NH4(+)</text>
        <dbReference type="Rhea" id="RHEA:19169"/>
        <dbReference type="ChEBI" id="CHEBI:15361"/>
        <dbReference type="ChEBI" id="CHEBI:28938"/>
        <dbReference type="ChEBI" id="CHEBI:33384"/>
        <dbReference type="EC" id="4.3.1.17"/>
    </reaction>
</comment>
<dbReference type="GO" id="GO:0046872">
    <property type="term" value="F:metal ion binding"/>
    <property type="evidence" value="ECO:0007669"/>
    <property type="project" value="UniProtKB-UniRule"/>
</dbReference>
<evidence type="ECO:0000256" key="6">
    <source>
        <dbReference type="ARBA" id="ARBA00022723"/>
    </source>
</evidence>
<evidence type="ECO:0000259" key="13">
    <source>
        <dbReference type="PROSITE" id="PS51671"/>
    </source>
</evidence>
<keyword evidence="6 11" id="KW-0479">Metal-binding</keyword>
<gene>
    <name evidence="14" type="primary">sdhB_2</name>
    <name evidence="14" type="ORF">CLLU_36410</name>
</gene>
<dbReference type="AlphaFoldDB" id="A0A2T0B3V8"/>
<evidence type="ECO:0000256" key="9">
    <source>
        <dbReference type="ARBA" id="ARBA00023239"/>
    </source>
</evidence>
<accession>A0A2T0B3V8</accession>
<protein>
    <recommendedName>
        <fullName evidence="11">L-serine deaminase</fullName>
    </recommendedName>
</protein>
<evidence type="ECO:0000256" key="10">
    <source>
        <dbReference type="ARBA" id="ARBA00049406"/>
    </source>
</evidence>
<dbReference type="GO" id="GO:0003941">
    <property type="term" value="F:L-serine ammonia-lyase activity"/>
    <property type="evidence" value="ECO:0007669"/>
    <property type="project" value="UniProtKB-UniRule"/>
</dbReference>
<evidence type="ECO:0000256" key="11">
    <source>
        <dbReference type="PIRNR" id="PIRNR036692"/>
    </source>
</evidence>
<dbReference type="UniPathway" id="UPA00138"/>
<keyword evidence="7 11" id="KW-0408">Iron</keyword>
<dbReference type="Pfam" id="PF03315">
    <property type="entry name" value="SDH_beta"/>
    <property type="match status" value="1"/>
</dbReference>
<dbReference type="CDD" id="cd04903">
    <property type="entry name" value="ACT_LSD"/>
    <property type="match status" value="1"/>
</dbReference>
<dbReference type="EMBL" id="PVXP01000125">
    <property type="protein sequence ID" value="PRR78565.1"/>
    <property type="molecule type" value="Genomic_DNA"/>
</dbReference>
<dbReference type="PIRSF" id="PIRSF036692">
    <property type="entry name" value="SDH_B"/>
    <property type="match status" value="1"/>
</dbReference>
<dbReference type="InterPro" id="IPR029009">
    <property type="entry name" value="ASB_dom_sf"/>
</dbReference>
<comment type="pathway">
    <text evidence="2 11">Carbohydrate biosynthesis; gluconeogenesis.</text>
</comment>
<organism evidence="14 15">
    <name type="scientific">Clostridium luticellarii</name>
    <dbReference type="NCBI Taxonomy" id="1691940"/>
    <lineage>
        <taxon>Bacteria</taxon>
        <taxon>Bacillati</taxon>
        <taxon>Bacillota</taxon>
        <taxon>Clostridia</taxon>
        <taxon>Eubacteriales</taxon>
        <taxon>Clostridiaceae</taxon>
        <taxon>Clostridium</taxon>
    </lineage>
</organism>
<evidence type="ECO:0000313" key="14">
    <source>
        <dbReference type="EMBL" id="PRR78565.1"/>
    </source>
</evidence>
<keyword evidence="5 11" id="KW-0004">4Fe-4S</keyword>
<reference evidence="14 15" key="1">
    <citation type="submission" date="2018-03" db="EMBL/GenBank/DDBJ databases">
        <title>Genome sequence of Clostridium luticellarii DSM 29923.</title>
        <authorList>
            <person name="Poehlein A."/>
            <person name="Daniel R."/>
        </authorList>
    </citation>
    <scope>NUCLEOTIDE SEQUENCE [LARGE SCALE GENOMIC DNA]</scope>
    <source>
        <strain evidence="14 15">DSM 29923</strain>
    </source>
</reference>
<evidence type="ECO:0000256" key="5">
    <source>
        <dbReference type="ARBA" id="ARBA00022485"/>
    </source>
</evidence>
<dbReference type="InterPro" id="IPR005131">
    <property type="entry name" value="Ser_deHydtase_bsu"/>
</dbReference>
<keyword evidence="4 11" id="KW-0312">Gluconeogenesis</keyword>
<dbReference type="InterPro" id="IPR051318">
    <property type="entry name" value="Fe-S_L-Ser"/>
</dbReference>
<dbReference type="NCBIfam" id="TIGR00719">
    <property type="entry name" value="sda_beta"/>
    <property type="match status" value="1"/>
</dbReference>
<evidence type="ECO:0000256" key="4">
    <source>
        <dbReference type="ARBA" id="ARBA00022432"/>
    </source>
</evidence>
<keyword evidence="15" id="KW-1185">Reference proteome</keyword>
<evidence type="ECO:0000256" key="7">
    <source>
        <dbReference type="ARBA" id="ARBA00023004"/>
    </source>
</evidence>
<dbReference type="InterPro" id="IPR002912">
    <property type="entry name" value="ACT_dom"/>
</dbReference>
<dbReference type="InterPro" id="IPR004643">
    <property type="entry name" value="Fe-S_L-Ser_bsu"/>
</dbReference>
<dbReference type="Gene3D" id="3.30.70.260">
    <property type="match status" value="1"/>
</dbReference>
<name>A0A2T0B3V8_9CLOT</name>
<evidence type="ECO:0000256" key="1">
    <source>
        <dbReference type="ARBA" id="ARBA00001966"/>
    </source>
</evidence>
<dbReference type="GO" id="GO:0051539">
    <property type="term" value="F:4 iron, 4 sulfur cluster binding"/>
    <property type="evidence" value="ECO:0007669"/>
    <property type="project" value="UniProtKB-UniRule"/>
</dbReference>
<dbReference type="SUPFAM" id="SSF55021">
    <property type="entry name" value="ACT-like"/>
    <property type="match status" value="1"/>
</dbReference>
<comment type="caution">
    <text evidence="14">The sequence shown here is derived from an EMBL/GenBank/DDBJ whole genome shotgun (WGS) entry which is preliminary data.</text>
</comment>
<dbReference type="Gene3D" id="3.30.1330.90">
    <property type="entry name" value="D-3-phosphoglycerate dehydrogenase, domain 3"/>
    <property type="match status" value="1"/>
</dbReference>
<dbReference type="PANTHER" id="PTHR30182">
    <property type="entry name" value="L-SERINE DEHYDRATASE"/>
    <property type="match status" value="1"/>
</dbReference>
<proteinExistence type="inferred from homology"/>
<evidence type="ECO:0000256" key="12">
    <source>
        <dbReference type="RuleBase" id="RU366059"/>
    </source>
</evidence>
<feature type="domain" description="ACT" evidence="13">
    <location>
        <begin position="152"/>
        <end position="225"/>
    </location>
</feature>
<keyword evidence="8 11" id="KW-0411">Iron-sulfur</keyword>
<evidence type="ECO:0000256" key="2">
    <source>
        <dbReference type="ARBA" id="ARBA00004742"/>
    </source>
</evidence>
<dbReference type="Proteomes" id="UP000237798">
    <property type="component" value="Unassembled WGS sequence"/>
</dbReference>
<comment type="cofactor">
    <cofactor evidence="1 12">
        <name>[4Fe-4S] cluster</name>
        <dbReference type="ChEBI" id="CHEBI:49883"/>
    </cofactor>
</comment>
<keyword evidence="9 11" id="KW-0456">Lyase</keyword>
<dbReference type="Pfam" id="PF01842">
    <property type="entry name" value="ACT"/>
    <property type="match status" value="1"/>
</dbReference>
<dbReference type="PANTHER" id="PTHR30182:SF12">
    <property type="entry name" value="L-SERINE DEHYDRATASE, BETA CHAIN-RELATED"/>
    <property type="match status" value="1"/>
</dbReference>
<sequence length="230" mass="25202">MSHLREYSVFDILGPIMIGPSSSHTAGAARLGKIASTIAGGKIKKVQFFLHGSFAKTYRGHGTDKALVAGILGMDPWDENLKNSIKMAEERNIQIEFIETDLGDVHPNTIKFVITRQDGKVSEITGSSIGGGNVVITEVDGDKIEFTGVYPTILINHVDVPGMVARVSEILYKYKINIAFMKVYRKSIRGADAAMVFEVDDFISEDIINEIRGLPNIHKVRAVNPISEGK</sequence>
<comment type="similarity">
    <text evidence="3 11 12">Belongs to the iron-sulfur dependent L-serine dehydratase family.</text>
</comment>
<evidence type="ECO:0000256" key="3">
    <source>
        <dbReference type="ARBA" id="ARBA00008636"/>
    </source>
</evidence>
<dbReference type="InterPro" id="IPR045865">
    <property type="entry name" value="ACT-like_dom_sf"/>
</dbReference>
<evidence type="ECO:0000313" key="15">
    <source>
        <dbReference type="Proteomes" id="UP000237798"/>
    </source>
</evidence>
<dbReference type="FunFam" id="3.30.70.260:FF:000008">
    <property type="entry name" value="D-3-phosphoglycerate dehydrogenase, chloroplastic"/>
    <property type="match status" value="1"/>
</dbReference>
<dbReference type="SUPFAM" id="SSF143548">
    <property type="entry name" value="Serine metabolism enzymes domain"/>
    <property type="match status" value="1"/>
</dbReference>
<dbReference type="PROSITE" id="PS51671">
    <property type="entry name" value="ACT"/>
    <property type="match status" value="1"/>
</dbReference>
<dbReference type="GO" id="GO:0006094">
    <property type="term" value="P:gluconeogenesis"/>
    <property type="evidence" value="ECO:0007669"/>
    <property type="project" value="UniProtKB-UniRule"/>
</dbReference>
<evidence type="ECO:0000256" key="8">
    <source>
        <dbReference type="ARBA" id="ARBA00023014"/>
    </source>
</evidence>